<evidence type="ECO:0000313" key="2">
    <source>
        <dbReference type="Proteomes" id="UP000827092"/>
    </source>
</evidence>
<evidence type="ECO:0000313" key="1">
    <source>
        <dbReference type="EMBL" id="KAG8192772.1"/>
    </source>
</evidence>
<gene>
    <name evidence="1" type="ORF">JTE90_019092</name>
</gene>
<protein>
    <recommendedName>
        <fullName evidence="3">Transposase</fullName>
    </recommendedName>
</protein>
<comment type="caution">
    <text evidence="1">The sequence shown here is derived from an EMBL/GenBank/DDBJ whole genome shotgun (WGS) entry which is preliminary data.</text>
</comment>
<dbReference type="AlphaFoldDB" id="A0AAV6V8F6"/>
<proteinExistence type="predicted"/>
<sequence>MAITNKIKLSKERFLAKYGIKVSAHAVKRGLSTRGAGIEHDGRKTIVRRSVHRVSALFSLDKNSPYD</sequence>
<reference evidence="1 2" key="1">
    <citation type="journal article" date="2022" name="Nat. Ecol. Evol.">
        <title>A masculinizing supergene underlies an exaggerated male reproductive morph in a spider.</title>
        <authorList>
            <person name="Hendrickx F."/>
            <person name="De Corte Z."/>
            <person name="Sonet G."/>
            <person name="Van Belleghem S.M."/>
            <person name="Kostlbacher S."/>
            <person name="Vangestel C."/>
        </authorList>
    </citation>
    <scope>NUCLEOTIDE SEQUENCE [LARGE SCALE GENOMIC DNA]</scope>
    <source>
        <strain evidence="1">W744_W776</strain>
    </source>
</reference>
<accession>A0AAV6V8F6</accession>
<dbReference type="EMBL" id="JAFNEN010000135">
    <property type="protein sequence ID" value="KAG8192772.1"/>
    <property type="molecule type" value="Genomic_DNA"/>
</dbReference>
<keyword evidence="2" id="KW-1185">Reference proteome</keyword>
<organism evidence="1 2">
    <name type="scientific">Oedothorax gibbosus</name>
    <dbReference type="NCBI Taxonomy" id="931172"/>
    <lineage>
        <taxon>Eukaryota</taxon>
        <taxon>Metazoa</taxon>
        <taxon>Ecdysozoa</taxon>
        <taxon>Arthropoda</taxon>
        <taxon>Chelicerata</taxon>
        <taxon>Arachnida</taxon>
        <taxon>Araneae</taxon>
        <taxon>Araneomorphae</taxon>
        <taxon>Entelegynae</taxon>
        <taxon>Araneoidea</taxon>
        <taxon>Linyphiidae</taxon>
        <taxon>Erigoninae</taxon>
        <taxon>Oedothorax</taxon>
    </lineage>
</organism>
<name>A0AAV6V8F6_9ARAC</name>
<dbReference type="Proteomes" id="UP000827092">
    <property type="component" value="Unassembled WGS sequence"/>
</dbReference>
<evidence type="ECO:0008006" key="3">
    <source>
        <dbReference type="Google" id="ProtNLM"/>
    </source>
</evidence>